<evidence type="ECO:0000256" key="1">
    <source>
        <dbReference type="SAM" id="Phobius"/>
    </source>
</evidence>
<accession>A0A2P2PPB2</accession>
<evidence type="ECO:0000313" key="2">
    <source>
        <dbReference type="EMBL" id="MBX56600.1"/>
    </source>
</evidence>
<dbReference type="AlphaFoldDB" id="A0A2P2PPB2"/>
<sequence>MHMRRSAFLLLALGFGYFIFPNLR</sequence>
<reference evidence="2" key="1">
    <citation type="submission" date="2018-02" db="EMBL/GenBank/DDBJ databases">
        <title>Rhizophora mucronata_Transcriptome.</title>
        <authorList>
            <person name="Meera S.P."/>
            <person name="Sreeshan A."/>
            <person name="Augustine A."/>
        </authorList>
    </citation>
    <scope>NUCLEOTIDE SEQUENCE</scope>
    <source>
        <tissue evidence="2">Leaf</tissue>
    </source>
</reference>
<dbReference type="EMBL" id="GGEC01076116">
    <property type="protein sequence ID" value="MBX56600.1"/>
    <property type="molecule type" value="Transcribed_RNA"/>
</dbReference>
<proteinExistence type="predicted"/>
<keyword evidence="1" id="KW-1133">Transmembrane helix</keyword>
<protein>
    <submittedName>
        <fullName evidence="2">Uncharacterized protein</fullName>
    </submittedName>
</protein>
<feature type="transmembrane region" description="Helical" evidence="1">
    <location>
        <begin position="7"/>
        <end position="23"/>
    </location>
</feature>
<name>A0A2P2PPB2_RHIMU</name>
<keyword evidence="1" id="KW-0472">Membrane</keyword>
<keyword evidence="1" id="KW-0812">Transmembrane</keyword>
<organism evidence="2">
    <name type="scientific">Rhizophora mucronata</name>
    <name type="common">Asiatic mangrove</name>
    <dbReference type="NCBI Taxonomy" id="61149"/>
    <lineage>
        <taxon>Eukaryota</taxon>
        <taxon>Viridiplantae</taxon>
        <taxon>Streptophyta</taxon>
        <taxon>Embryophyta</taxon>
        <taxon>Tracheophyta</taxon>
        <taxon>Spermatophyta</taxon>
        <taxon>Magnoliopsida</taxon>
        <taxon>eudicotyledons</taxon>
        <taxon>Gunneridae</taxon>
        <taxon>Pentapetalae</taxon>
        <taxon>rosids</taxon>
        <taxon>fabids</taxon>
        <taxon>Malpighiales</taxon>
        <taxon>Rhizophoraceae</taxon>
        <taxon>Rhizophora</taxon>
    </lineage>
</organism>